<proteinExistence type="inferred from homology"/>
<evidence type="ECO:0000256" key="1">
    <source>
        <dbReference type="ARBA" id="ARBA00005056"/>
    </source>
</evidence>
<evidence type="ECO:0000259" key="14">
    <source>
        <dbReference type="Pfam" id="PF00742"/>
    </source>
</evidence>
<evidence type="ECO:0000313" key="16">
    <source>
        <dbReference type="EMBL" id="XDU61595.1"/>
    </source>
</evidence>
<dbReference type="Gene3D" id="3.30.360.10">
    <property type="entry name" value="Dihydrodipicolinate Reductase, domain 2"/>
    <property type="match status" value="1"/>
</dbReference>
<keyword evidence="9 12" id="KW-0486">Methionine biosynthesis</keyword>
<protein>
    <recommendedName>
        <fullName evidence="5 12">Homoserine dehydrogenase</fullName>
        <ecNumber evidence="4 12">1.1.1.3</ecNumber>
    </recommendedName>
</protein>
<evidence type="ECO:0000256" key="6">
    <source>
        <dbReference type="ARBA" id="ARBA00022605"/>
    </source>
</evidence>
<dbReference type="EMBL" id="CP165647">
    <property type="protein sequence ID" value="XDU61595.1"/>
    <property type="molecule type" value="Genomic_DNA"/>
</dbReference>
<feature type="binding site" evidence="11">
    <location>
        <position position="104"/>
    </location>
    <ligand>
        <name>NADPH</name>
        <dbReference type="ChEBI" id="CHEBI:57783"/>
    </ligand>
</feature>
<evidence type="ECO:0000259" key="15">
    <source>
        <dbReference type="Pfam" id="PF03447"/>
    </source>
</evidence>
<dbReference type="KEGG" id="lala:AB8B28_08015"/>
<organism evidence="16">
    <name type="scientific">Leptotrichia alba</name>
    <dbReference type="NCBI Taxonomy" id="3239304"/>
    <lineage>
        <taxon>Bacteria</taxon>
        <taxon>Fusobacteriati</taxon>
        <taxon>Fusobacteriota</taxon>
        <taxon>Fusobacteriia</taxon>
        <taxon>Fusobacteriales</taxon>
        <taxon>Leptotrichiaceae</taxon>
        <taxon>Leptotrichia</taxon>
    </lineage>
</organism>
<evidence type="ECO:0000256" key="3">
    <source>
        <dbReference type="ARBA" id="ARBA00006753"/>
    </source>
</evidence>
<dbReference type="Pfam" id="PF03447">
    <property type="entry name" value="NAD_binding_3"/>
    <property type="match status" value="1"/>
</dbReference>
<dbReference type="InterPro" id="IPR005106">
    <property type="entry name" value="Asp/hSer_DH_NAD-bd"/>
</dbReference>
<evidence type="ECO:0000256" key="9">
    <source>
        <dbReference type="ARBA" id="ARBA00023167"/>
    </source>
</evidence>
<dbReference type="SUPFAM" id="SSF55347">
    <property type="entry name" value="Glyceraldehyde-3-phosphate dehydrogenase-like, C-terminal domain"/>
    <property type="match status" value="1"/>
</dbReference>
<dbReference type="EC" id="1.1.1.3" evidence="4 12"/>
<evidence type="ECO:0000256" key="10">
    <source>
        <dbReference type="PIRSR" id="PIRSR000098-1"/>
    </source>
</evidence>
<dbReference type="PIRSF" id="PIRSF000098">
    <property type="entry name" value="Homoser_dehydrog"/>
    <property type="match status" value="1"/>
</dbReference>
<dbReference type="GO" id="GO:0050661">
    <property type="term" value="F:NADP binding"/>
    <property type="evidence" value="ECO:0007669"/>
    <property type="project" value="InterPro"/>
</dbReference>
<dbReference type="NCBIfam" id="NF004976">
    <property type="entry name" value="PRK06349.1"/>
    <property type="match status" value="1"/>
</dbReference>
<dbReference type="InterPro" id="IPR019811">
    <property type="entry name" value="HDH_CS"/>
</dbReference>
<dbReference type="InterPro" id="IPR016204">
    <property type="entry name" value="HDH"/>
</dbReference>
<accession>A0AB39V1Y2</accession>
<gene>
    <name evidence="16" type="ORF">AB8B28_08015</name>
</gene>
<dbReference type="PANTHER" id="PTHR43331:SF1">
    <property type="entry name" value="HOMOSERINE DEHYDROGENASE"/>
    <property type="match status" value="1"/>
</dbReference>
<sequence length="401" mass="44252">MNMKIGIIGLGTVGEGVLKVLTNEKKSIFEKSRADIEVKYACDLNINREFSFDFDKSILTNDYKKILNDPEIKIVVELIGGETIAKQIIIEAFEAKKSVVTANKALIAKYGVELFQRAKENGVSFLFEAAVGGGIPIVTPLMESLVANTVTEIRGIMNGTSNYILTKMKEDNLSFNEALKIASEKGYAEADPTFDVDGIDAGHKINILASLAYGGSVKFKDMQLYGIREISTVDIFSANQLNSTIKLIASSKLLSETSAQISVEPVLIPNSEILAKVDGVYNAIETTGSYTDKTLFYGKGAGMDPTASAVVADIVKIVTRNHIESDYFFNSTKVFEIVDSNTVKDSYYIRVSDDFDIESSPFELINQIENYYIILANDISKNEINEILKEAREKLVLRIMK</sequence>
<dbReference type="SUPFAM" id="SSF51735">
    <property type="entry name" value="NAD(P)-binding Rossmann-fold domains"/>
    <property type="match status" value="1"/>
</dbReference>
<name>A0AB39V1Y2_9FUSO</name>
<feature type="domain" description="Homoserine dehydrogenase catalytic" evidence="14">
    <location>
        <begin position="136"/>
        <end position="315"/>
    </location>
</feature>
<feature type="active site" description="Proton donor" evidence="10">
    <location>
        <position position="204"/>
    </location>
</feature>
<comment type="similarity">
    <text evidence="3 13">Belongs to the homoserine dehydrogenase family.</text>
</comment>
<dbReference type="RefSeq" id="WP_369715149.1">
    <property type="nucleotide sequence ID" value="NZ_CP165647.1"/>
</dbReference>
<evidence type="ECO:0000256" key="4">
    <source>
        <dbReference type="ARBA" id="ARBA00013213"/>
    </source>
</evidence>
<dbReference type="InterPro" id="IPR036291">
    <property type="entry name" value="NAD(P)-bd_dom_sf"/>
</dbReference>
<feature type="domain" description="Aspartate/homoserine dehydrogenase NAD-binding" evidence="15">
    <location>
        <begin position="9"/>
        <end position="128"/>
    </location>
</feature>
<keyword evidence="7 12" id="KW-0791">Threonine biosynthesis</keyword>
<dbReference type="PANTHER" id="PTHR43331">
    <property type="entry name" value="HOMOSERINE DEHYDROGENASE"/>
    <property type="match status" value="1"/>
</dbReference>
<evidence type="ECO:0000256" key="5">
    <source>
        <dbReference type="ARBA" id="ARBA00013376"/>
    </source>
</evidence>
<dbReference type="FunFam" id="3.30.360.10:FF:000005">
    <property type="entry name" value="Homoserine dehydrogenase"/>
    <property type="match status" value="1"/>
</dbReference>
<dbReference type="Pfam" id="PF00742">
    <property type="entry name" value="Homoserine_dh"/>
    <property type="match status" value="1"/>
</dbReference>
<evidence type="ECO:0000256" key="13">
    <source>
        <dbReference type="RuleBase" id="RU004171"/>
    </source>
</evidence>
<reference evidence="16" key="1">
    <citation type="submission" date="2024-07" db="EMBL/GenBank/DDBJ databases">
        <authorList>
            <person name="Li X.-J."/>
            <person name="Wang X."/>
        </authorList>
    </citation>
    <scope>NUCLEOTIDE SEQUENCE</scope>
    <source>
        <strain evidence="16">HSP-536</strain>
    </source>
</reference>
<dbReference type="AlphaFoldDB" id="A0AB39V1Y2"/>
<keyword evidence="8 12" id="KW-0560">Oxidoreductase</keyword>
<evidence type="ECO:0000256" key="8">
    <source>
        <dbReference type="ARBA" id="ARBA00023002"/>
    </source>
</evidence>
<dbReference type="PROSITE" id="PS01042">
    <property type="entry name" value="HOMOSER_DHGENASE"/>
    <property type="match status" value="1"/>
</dbReference>
<comment type="pathway">
    <text evidence="1 12">Amino-acid biosynthesis; L-threonine biosynthesis; L-threonine from L-aspartate: step 3/5.</text>
</comment>
<comment type="catalytic activity">
    <reaction evidence="12">
        <text>L-homoserine + NADP(+) = L-aspartate 4-semialdehyde + NADPH + H(+)</text>
        <dbReference type="Rhea" id="RHEA:15761"/>
        <dbReference type="ChEBI" id="CHEBI:15378"/>
        <dbReference type="ChEBI" id="CHEBI:57476"/>
        <dbReference type="ChEBI" id="CHEBI:57783"/>
        <dbReference type="ChEBI" id="CHEBI:58349"/>
        <dbReference type="ChEBI" id="CHEBI:537519"/>
        <dbReference type="EC" id="1.1.1.3"/>
    </reaction>
</comment>
<dbReference type="GO" id="GO:0009088">
    <property type="term" value="P:threonine biosynthetic process"/>
    <property type="evidence" value="ECO:0007669"/>
    <property type="project" value="UniProtKB-KW"/>
</dbReference>
<dbReference type="GO" id="GO:0009086">
    <property type="term" value="P:methionine biosynthetic process"/>
    <property type="evidence" value="ECO:0007669"/>
    <property type="project" value="UniProtKB-KW"/>
</dbReference>
<feature type="binding site" evidence="11">
    <location>
        <position position="189"/>
    </location>
    <ligand>
        <name>L-homoserine</name>
        <dbReference type="ChEBI" id="CHEBI:57476"/>
    </ligand>
</feature>
<keyword evidence="6 12" id="KW-0028">Amino-acid biosynthesis</keyword>
<evidence type="ECO:0000256" key="2">
    <source>
        <dbReference type="ARBA" id="ARBA00005062"/>
    </source>
</evidence>
<evidence type="ECO:0000256" key="7">
    <source>
        <dbReference type="ARBA" id="ARBA00022697"/>
    </source>
</evidence>
<dbReference type="InterPro" id="IPR001342">
    <property type="entry name" value="HDH_cat"/>
</dbReference>
<comment type="pathway">
    <text evidence="2 12">Amino-acid biosynthesis; L-methionine biosynthesis via de novo pathway; L-homoserine from L-aspartate: step 3/3.</text>
</comment>
<dbReference type="GO" id="GO:0004412">
    <property type="term" value="F:homoserine dehydrogenase activity"/>
    <property type="evidence" value="ECO:0007669"/>
    <property type="project" value="UniProtKB-EC"/>
</dbReference>
<dbReference type="Gene3D" id="3.30.70.260">
    <property type="match status" value="1"/>
</dbReference>
<evidence type="ECO:0000256" key="11">
    <source>
        <dbReference type="PIRSR" id="PIRSR000098-2"/>
    </source>
</evidence>
<evidence type="ECO:0000256" key="12">
    <source>
        <dbReference type="RuleBase" id="RU000579"/>
    </source>
</evidence>
<dbReference type="Gene3D" id="3.40.50.720">
    <property type="entry name" value="NAD(P)-binding Rossmann-like Domain"/>
    <property type="match status" value="1"/>
</dbReference>
<keyword evidence="11 12" id="KW-0521">NADP</keyword>